<accession>A0A6N4Q9F7</accession>
<evidence type="ECO:0000313" key="2">
    <source>
        <dbReference type="EMBL" id="TGK67082.1"/>
    </source>
</evidence>
<comment type="caution">
    <text evidence="2">The sequence shown here is derived from an EMBL/GenBank/DDBJ whole genome shotgun (WGS) entry which is preliminary data.</text>
</comment>
<keyword evidence="3" id="KW-1185">Reference proteome</keyword>
<name>A0A6N4Q9F7_9LEPT</name>
<reference evidence="2" key="1">
    <citation type="journal article" date="2019" name="PLoS Negl. Trop. Dis.">
        <title>Revisiting the worldwide diversity of Leptospira species in the environment.</title>
        <authorList>
            <person name="Vincent A.T."/>
            <person name="Schiettekatte O."/>
            <person name="Bourhy P."/>
            <person name="Veyrier F.J."/>
            <person name="Picardeau M."/>
        </authorList>
    </citation>
    <scope>NUCLEOTIDE SEQUENCE [LARGE SCALE GENOMIC DNA]</scope>
    <source>
        <strain evidence="2">201800293</strain>
    </source>
</reference>
<feature type="region of interest" description="Disordered" evidence="1">
    <location>
        <begin position="86"/>
        <end position="107"/>
    </location>
</feature>
<organism evidence="2 3">
    <name type="scientific">Leptospira kanakyensis</name>
    <dbReference type="NCBI Taxonomy" id="2484968"/>
    <lineage>
        <taxon>Bacteria</taxon>
        <taxon>Pseudomonadati</taxon>
        <taxon>Spirochaetota</taxon>
        <taxon>Spirochaetia</taxon>
        <taxon>Leptospirales</taxon>
        <taxon>Leptospiraceae</taxon>
        <taxon>Leptospira</taxon>
    </lineage>
</organism>
<dbReference type="OrthoDB" id="343247at2"/>
<evidence type="ECO:0000256" key="1">
    <source>
        <dbReference type="SAM" id="MobiDB-lite"/>
    </source>
</evidence>
<protein>
    <submittedName>
        <fullName evidence="2">Uncharacterized protein</fullName>
    </submittedName>
</protein>
<gene>
    <name evidence="2" type="ORF">EHQ18_18460</name>
</gene>
<evidence type="ECO:0000313" key="3">
    <source>
        <dbReference type="Proteomes" id="UP000297239"/>
    </source>
</evidence>
<dbReference type="AlphaFoldDB" id="A0A6N4Q9F7"/>
<proteinExistence type="predicted"/>
<dbReference type="Proteomes" id="UP000297239">
    <property type="component" value="Unassembled WGS sequence"/>
</dbReference>
<dbReference type="EMBL" id="RQFF01000037">
    <property type="protein sequence ID" value="TGK67082.1"/>
    <property type="molecule type" value="Genomic_DNA"/>
</dbReference>
<sequence length="139" mass="15590">MLNKVQEIKKMIRIRPKDLDLSDKAEGNLPTPYESFLETCALFARTKIDYWGYPVPSQEPYDSKLLSAELLLIKAEIAEEFGFDESFNPEEVSSGGSEGTKVKRSRLGAEERGEIAEGLRNKAYQILFGKLPTPFEGVA</sequence>
<dbReference type="RefSeq" id="WP_135636403.1">
    <property type="nucleotide sequence ID" value="NZ_RQFE01000031.1"/>
</dbReference>